<evidence type="ECO:0000256" key="1">
    <source>
        <dbReference type="ARBA" id="ARBA00022485"/>
    </source>
</evidence>
<reference evidence="10" key="1">
    <citation type="submission" date="2021-03" db="EMBL/GenBank/DDBJ databases">
        <authorList>
            <person name="Tagirdzhanova G."/>
        </authorList>
    </citation>
    <scope>NUCLEOTIDE SEQUENCE</scope>
</reference>
<dbReference type="InterPro" id="IPR033756">
    <property type="entry name" value="YlxH/NBP35"/>
</dbReference>
<dbReference type="InterPro" id="IPR019591">
    <property type="entry name" value="Mrp/NBP35_ATP-bd"/>
</dbReference>
<comment type="function">
    <text evidence="8">Component of the cytosolic iron-sulfur (Fe/S) protein assembly (CIA) machinery. Required for maturation of extramitochondrial Fe-S proteins. The NBP35-CFD1 heterotetramer forms a Fe-S scaffold complex, mediating the de novo assembly of an Fe-S cluster and its transfer to target apoproteins.</text>
</comment>
<dbReference type="GO" id="GO:0005829">
    <property type="term" value="C:cytosol"/>
    <property type="evidence" value="ECO:0007669"/>
    <property type="project" value="TreeGrafter"/>
</dbReference>
<dbReference type="GO" id="GO:0046872">
    <property type="term" value="F:metal ion binding"/>
    <property type="evidence" value="ECO:0007669"/>
    <property type="project" value="UniProtKB-KW"/>
</dbReference>
<dbReference type="OrthoDB" id="1741334at2759"/>
<evidence type="ECO:0000256" key="9">
    <source>
        <dbReference type="SAM" id="MobiDB-lite"/>
    </source>
</evidence>
<dbReference type="PANTHER" id="PTHR23264">
    <property type="entry name" value="NUCLEOTIDE-BINDING PROTEIN NBP35 YEAST -RELATED"/>
    <property type="match status" value="1"/>
</dbReference>
<keyword evidence="4 8" id="KW-0547">Nucleotide-binding</keyword>
<evidence type="ECO:0000256" key="6">
    <source>
        <dbReference type="ARBA" id="ARBA00023004"/>
    </source>
</evidence>
<keyword evidence="5 8" id="KW-0067">ATP-binding</keyword>
<dbReference type="HAMAP" id="MF_02040">
    <property type="entry name" value="Mrp_NBP35"/>
    <property type="match status" value="1"/>
</dbReference>
<dbReference type="GO" id="GO:0140663">
    <property type="term" value="F:ATP-dependent FeS chaperone activity"/>
    <property type="evidence" value="ECO:0007669"/>
    <property type="project" value="InterPro"/>
</dbReference>
<dbReference type="GO" id="GO:0051539">
    <property type="term" value="F:4 iron, 4 sulfur cluster binding"/>
    <property type="evidence" value="ECO:0007669"/>
    <property type="project" value="UniProtKB-UniRule"/>
</dbReference>
<keyword evidence="2 8" id="KW-0963">Cytoplasm</keyword>
<feature type="region of interest" description="Disordered" evidence="9">
    <location>
        <begin position="68"/>
        <end position="126"/>
    </location>
</feature>
<feature type="compositionally biased region" description="Pro residues" evidence="9">
    <location>
        <begin position="79"/>
        <end position="90"/>
    </location>
</feature>
<dbReference type="PANTHER" id="PTHR23264:SF19">
    <property type="entry name" value="CYTOSOLIC FE-S CLUSTER ASSEMBLY FACTOR NUBP2"/>
    <property type="match status" value="1"/>
</dbReference>
<evidence type="ECO:0000256" key="3">
    <source>
        <dbReference type="ARBA" id="ARBA00022723"/>
    </source>
</evidence>
<dbReference type="Proteomes" id="UP000664534">
    <property type="component" value="Unassembled WGS sequence"/>
</dbReference>
<feature type="binding site" evidence="8">
    <location>
        <begin position="15"/>
        <end position="22"/>
    </location>
    <ligand>
        <name>ATP</name>
        <dbReference type="ChEBI" id="CHEBI:30616"/>
    </ligand>
</feature>
<dbReference type="GO" id="GO:0005524">
    <property type="term" value="F:ATP binding"/>
    <property type="evidence" value="ECO:0007669"/>
    <property type="project" value="UniProtKB-KW"/>
</dbReference>
<evidence type="ECO:0000313" key="10">
    <source>
        <dbReference type="EMBL" id="CAF9930779.1"/>
    </source>
</evidence>
<evidence type="ECO:0000256" key="4">
    <source>
        <dbReference type="ARBA" id="ARBA00022741"/>
    </source>
</evidence>
<name>A0A8H3FX01_9LECA</name>
<dbReference type="Pfam" id="PF10609">
    <property type="entry name" value="ParA"/>
    <property type="match status" value="2"/>
</dbReference>
<dbReference type="AlphaFoldDB" id="A0A8H3FX01"/>
<sequence>MSLDNVKHIVLVLSGKGGVGKSSITTQLALSLSLAGHSVGILDIDLTGPSIPRLLGLENAKITQAPGGWLPCQVHPSQTLPPIPSLPPDQPQTQNRDAAPPPPPPAEKAAPNGHTAPPPEPATQERPKIGSLHAISLALLLPSRSSAIVWRGPKKTAMVRQFLTDVLWPRTDYLLIDTPPGTSDEHISLAETLQSKARPGQLAGAVVVTTPQAVAISDVRKEVNFCAKVGVRVLGVVENMSGFVCECCGERANLFGKGGGEAMAGSFQVPFLGGVPVDRQWGVLVEEGRRPRYGVVENSEVGFGEGEEGEGEGGGVSGAVEIGEDGGEEGLLVDRYRSCSLCGVFEGITKQLVDIVEGRGNGAV</sequence>
<evidence type="ECO:0000256" key="2">
    <source>
        <dbReference type="ARBA" id="ARBA00022490"/>
    </source>
</evidence>
<protein>
    <submittedName>
        <fullName evidence="10">Cytosolic Fe-S cluster assembly factor cfd1</fullName>
    </submittedName>
</protein>
<organism evidence="10 11">
    <name type="scientific">Imshaugia aleurites</name>
    <dbReference type="NCBI Taxonomy" id="172621"/>
    <lineage>
        <taxon>Eukaryota</taxon>
        <taxon>Fungi</taxon>
        <taxon>Dikarya</taxon>
        <taxon>Ascomycota</taxon>
        <taxon>Pezizomycotina</taxon>
        <taxon>Lecanoromycetes</taxon>
        <taxon>OSLEUM clade</taxon>
        <taxon>Lecanoromycetidae</taxon>
        <taxon>Lecanorales</taxon>
        <taxon>Lecanorineae</taxon>
        <taxon>Parmeliaceae</taxon>
        <taxon>Imshaugia</taxon>
    </lineage>
</organism>
<evidence type="ECO:0000256" key="8">
    <source>
        <dbReference type="HAMAP-Rule" id="MF_03039"/>
    </source>
</evidence>
<dbReference type="HAMAP" id="MF_03039">
    <property type="entry name" value="NUBP2"/>
    <property type="match status" value="1"/>
</dbReference>
<gene>
    <name evidence="10" type="primary">CFD1</name>
    <name evidence="10" type="ORF">IMSHALPRED_008280</name>
</gene>
<feature type="binding site" evidence="8">
    <location>
        <position position="245"/>
    </location>
    <ligand>
        <name>[4Fe-4S] cluster</name>
        <dbReference type="ChEBI" id="CHEBI:49883"/>
        <note>ligand shared between dimeric partners</note>
    </ligand>
</feature>
<evidence type="ECO:0000256" key="7">
    <source>
        <dbReference type="ARBA" id="ARBA00023014"/>
    </source>
</evidence>
<keyword evidence="3 8" id="KW-0479">Metal-binding</keyword>
<accession>A0A8H3FX01</accession>
<comment type="caution">
    <text evidence="10">The sequence shown here is derived from an EMBL/GenBank/DDBJ whole genome shotgun (WGS) entry which is preliminary data.</text>
</comment>
<dbReference type="SUPFAM" id="SSF52540">
    <property type="entry name" value="P-loop containing nucleoside triphosphate hydrolases"/>
    <property type="match status" value="1"/>
</dbReference>
<proteinExistence type="inferred from homology"/>
<feature type="binding site" evidence="8">
    <location>
        <position position="248"/>
    </location>
    <ligand>
        <name>[4Fe-4S] cluster</name>
        <dbReference type="ChEBI" id="CHEBI:49883"/>
        <note>ligand shared between dimeric partners</note>
    </ligand>
</feature>
<dbReference type="GO" id="GO:0016226">
    <property type="term" value="P:iron-sulfur cluster assembly"/>
    <property type="evidence" value="ECO:0007669"/>
    <property type="project" value="UniProtKB-UniRule"/>
</dbReference>
<keyword evidence="7 8" id="KW-0411">Iron-sulfur</keyword>
<comment type="similarity">
    <text evidence="8">Belongs to the Mrp/NBP35 ATP-binding proteins family. NUBP2/CFD1 subfamily.</text>
</comment>
<dbReference type="EMBL" id="CAJPDT010000058">
    <property type="protein sequence ID" value="CAF9930779.1"/>
    <property type="molecule type" value="Genomic_DNA"/>
</dbReference>
<dbReference type="Gene3D" id="3.40.50.300">
    <property type="entry name" value="P-loop containing nucleotide triphosphate hydrolases"/>
    <property type="match status" value="1"/>
</dbReference>
<comment type="subcellular location">
    <subcellularLocation>
        <location evidence="8">Cytoplasm</location>
    </subcellularLocation>
</comment>
<keyword evidence="1 8" id="KW-0004">4Fe-4S</keyword>
<keyword evidence="6 8" id="KW-0408">Iron</keyword>
<evidence type="ECO:0000313" key="11">
    <source>
        <dbReference type="Proteomes" id="UP000664534"/>
    </source>
</evidence>
<evidence type="ECO:0000256" key="5">
    <source>
        <dbReference type="ARBA" id="ARBA00022840"/>
    </source>
</evidence>
<dbReference type="CDD" id="cd02037">
    <property type="entry name" value="Mrp_NBP35"/>
    <property type="match status" value="1"/>
</dbReference>
<dbReference type="InterPro" id="IPR028600">
    <property type="entry name" value="NUBP2/Cfd1_eukaryotes"/>
</dbReference>
<keyword evidence="11" id="KW-1185">Reference proteome</keyword>
<dbReference type="InterPro" id="IPR027417">
    <property type="entry name" value="P-loop_NTPase"/>
</dbReference>